<proteinExistence type="predicted"/>
<organism evidence="1">
    <name type="scientific">Sesamum radiatum</name>
    <name type="common">Black benniseed</name>
    <dbReference type="NCBI Taxonomy" id="300843"/>
    <lineage>
        <taxon>Eukaryota</taxon>
        <taxon>Viridiplantae</taxon>
        <taxon>Streptophyta</taxon>
        <taxon>Embryophyta</taxon>
        <taxon>Tracheophyta</taxon>
        <taxon>Spermatophyta</taxon>
        <taxon>Magnoliopsida</taxon>
        <taxon>eudicotyledons</taxon>
        <taxon>Gunneridae</taxon>
        <taxon>Pentapetalae</taxon>
        <taxon>asterids</taxon>
        <taxon>lamiids</taxon>
        <taxon>Lamiales</taxon>
        <taxon>Pedaliaceae</taxon>
        <taxon>Sesamum</taxon>
    </lineage>
</organism>
<dbReference type="EMBL" id="JACGWJ010000009">
    <property type="protein sequence ID" value="KAL0400027.1"/>
    <property type="molecule type" value="Genomic_DNA"/>
</dbReference>
<name>A0AAW2T6R6_SESRA</name>
<gene>
    <name evidence="1" type="ORF">Sradi_2346000</name>
</gene>
<reference evidence="1" key="2">
    <citation type="journal article" date="2024" name="Plant">
        <title>Genomic evolution and insights into agronomic trait innovations of Sesamum species.</title>
        <authorList>
            <person name="Miao H."/>
            <person name="Wang L."/>
            <person name="Qu L."/>
            <person name="Liu H."/>
            <person name="Sun Y."/>
            <person name="Le M."/>
            <person name="Wang Q."/>
            <person name="Wei S."/>
            <person name="Zheng Y."/>
            <person name="Lin W."/>
            <person name="Duan Y."/>
            <person name="Cao H."/>
            <person name="Xiong S."/>
            <person name="Wang X."/>
            <person name="Wei L."/>
            <person name="Li C."/>
            <person name="Ma Q."/>
            <person name="Ju M."/>
            <person name="Zhao R."/>
            <person name="Li G."/>
            <person name="Mu C."/>
            <person name="Tian Q."/>
            <person name="Mei H."/>
            <person name="Zhang T."/>
            <person name="Gao T."/>
            <person name="Zhang H."/>
        </authorList>
    </citation>
    <scope>NUCLEOTIDE SEQUENCE</scope>
    <source>
        <strain evidence="1">G02</strain>
    </source>
</reference>
<sequence>MYPPADIITSFQDEDAELANAPELDEEIPPMVSKIPFLQSKILCLRPDRSSGGRCSTLKTTPPATAGEEDIIASNAEGTVFAIGPSQLVNENVSLSTRTI</sequence>
<accession>A0AAW2T6R6</accession>
<protein>
    <submittedName>
        <fullName evidence="1">Uncharacterized protein</fullName>
    </submittedName>
</protein>
<comment type="caution">
    <text evidence="1">The sequence shown here is derived from an EMBL/GenBank/DDBJ whole genome shotgun (WGS) entry which is preliminary data.</text>
</comment>
<reference evidence="1" key="1">
    <citation type="submission" date="2020-06" db="EMBL/GenBank/DDBJ databases">
        <authorList>
            <person name="Li T."/>
            <person name="Hu X."/>
            <person name="Zhang T."/>
            <person name="Song X."/>
            <person name="Zhang H."/>
            <person name="Dai N."/>
            <person name="Sheng W."/>
            <person name="Hou X."/>
            <person name="Wei L."/>
        </authorList>
    </citation>
    <scope>NUCLEOTIDE SEQUENCE</scope>
    <source>
        <strain evidence="1">G02</strain>
        <tissue evidence="1">Leaf</tissue>
    </source>
</reference>
<dbReference type="AlphaFoldDB" id="A0AAW2T6R6"/>
<evidence type="ECO:0000313" key="1">
    <source>
        <dbReference type="EMBL" id="KAL0400027.1"/>
    </source>
</evidence>